<dbReference type="GO" id="GO:0003677">
    <property type="term" value="F:DNA binding"/>
    <property type="evidence" value="ECO:0007669"/>
    <property type="project" value="UniProtKB-KW"/>
</dbReference>
<dbReference type="HOGENOM" id="CLU_027562_33_2_4"/>
<dbReference type="PANTHER" id="PTHR30349">
    <property type="entry name" value="PHAGE INTEGRASE-RELATED"/>
    <property type="match status" value="1"/>
</dbReference>
<accession>D9SK78</accession>
<dbReference type="GO" id="GO:0015074">
    <property type="term" value="P:DNA integration"/>
    <property type="evidence" value="ECO:0007669"/>
    <property type="project" value="UniProtKB-KW"/>
</dbReference>
<dbReference type="OrthoDB" id="5297095at2"/>
<organism evidence="6 7">
    <name type="scientific">Gallionella capsiferriformans (strain ES-2)</name>
    <name type="common">Gallionella ferruginea capsiferriformans (strain ES-2)</name>
    <dbReference type="NCBI Taxonomy" id="395494"/>
    <lineage>
        <taxon>Bacteria</taxon>
        <taxon>Pseudomonadati</taxon>
        <taxon>Pseudomonadota</taxon>
        <taxon>Betaproteobacteria</taxon>
        <taxon>Nitrosomonadales</taxon>
        <taxon>Gallionellaceae</taxon>
        <taxon>Gallionella</taxon>
    </lineage>
</organism>
<keyword evidence="2" id="KW-0229">DNA integration</keyword>
<sequence>MNTDTTIQTHNVAWNKGKLVGQKMPLKLKEIWAIRIRLQLAKQVRELAMFNLAIDSKLRGCDLVELQVRDVAQGGQVLQRAIVMQRKTHRPVQFEITEQTRDAVAAWIAAAHLKSEQFLFPSRIHDSPHISTRQYAKIVDQWVTSIGLDSNAYGTHSMRRTKATLIYRRTKNLRAVQLLLGHTKLESTVRYLGIEVDDALVISEQTEV</sequence>
<feature type="domain" description="Tyr recombinase" evidence="5">
    <location>
        <begin position="23"/>
        <end position="207"/>
    </location>
</feature>
<evidence type="ECO:0000313" key="7">
    <source>
        <dbReference type="Proteomes" id="UP000001235"/>
    </source>
</evidence>
<dbReference type="InterPro" id="IPR013762">
    <property type="entry name" value="Integrase-like_cat_sf"/>
</dbReference>
<dbReference type="Pfam" id="PF00589">
    <property type="entry name" value="Phage_integrase"/>
    <property type="match status" value="1"/>
</dbReference>
<dbReference type="InterPro" id="IPR011010">
    <property type="entry name" value="DNA_brk_join_enz"/>
</dbReference>
<keyword evidence="3" id="KW-0238">DNA-binding</keyword>
<dbReference type="Gene3D" id="1.10.443.10">
    <property type="entry name" value="Intergrase catalytic core"/>
    <property type="match status" value="1"/>
</dbReference>
<gene>
    <name evidence="6" type="ordered locus">Galf_2491</name>
</gene>
<dbReference type="eggNOG" id="COG0582">
    <property type="taxonomic scope" value="Bacteria"/>
</dbReference>
<evidence type="ECO:0000259" key="5">
    <source>
        <dbReference type="PROSITE" id="PS51898"/>
    </source>
</evidence>
<dbReference type="InterPro" id="IPR002104">
    <property type="entry name" value="Integrase_catalytic"/>
</dbReference>
<evidence type="ECO:0000313" key="6">
    <source>
        <dbReference type="EMBL" id="ADL56490.1"/>
    </source>
</evidence>
<dbReference type="InterPro" id="IPR050090">
    <property type="entry name" value="Tyrosine_recombinase_XerCD"/>
</dbReference>
<reference evidence="6 7" key="1">
    <citation type="submission" date="2010-08" db="EMBL/GenBank/DDBJ databases">
        <title>Complete sequence of Gallionella capsiferriformans ES-2.</title>
        <authorList>
            <consortium name="US DOE Joint Genome Institute"/>
            <person name="Lucas S."/>
            <person name="Copeland A."/>
            <person name="Lapidus A."/>
            <person name="Cheng J.-F."/>
            <person name="Bruce D."/>
            <person name="Goodwin L."/>
            <person name="Pitluck S."/>
            <person name="Chertkov O."/>
            <person name="Davenport K.W."/>
            <person name="Detter J.C."/>
            <person name="Han C."/>
            <person name="Tapia R."/>
            <person name="Land M."/>
            <person name="Hauser L."/>
            <person name="Chang Y.-J."/>
            <person name="Jeffries C."/>
            <person name="Kyrpides N."/>
            <person name="Ivanova N."/>
            <person name="Mikhailova N."/>
            <person name="Shelobolina E.S."/>
            <person name="Picardal F."/>
            <person name="Roden E."/>
            <person name="Emerson D."/>
            <person name="Woyke T."/>
        </authorList>
    </citation>
    <scope>NUCLEOTIDE SEQUENCE [LARGE SCALE GENOMIC DNA]</scope>
    <source>
        <strain evidence="6 7">ES-2</strain>
    </source>
</reference>
<evidence type="ECO:0000256" key="1">
    <source>
        <dbReference type="ARBA" id="ARBA00008857"/>
    </source>
</evidence>
<dbReference type="RefSeq" id="WP_013294410.1">
    <property type="nucleotide sequence ID" value="NC_014394.1"/>
</dbReference>
<evidence type="ECO:0000256" key="4">
    <source>
        <dbReference type="ARBA" id="ARBA00023172"/>
    </source>
</evidence>
<proteinExistence type="inferred from homology"/>
<dbReference type="PANTHER" id="PTHR30349:SF41">
    <property type="entry name" value="INTEGRASE_RECOMBINASE PROTEIN MJ0367-RELATED"/>
    <property type="match status" value="1"/>
</dbReference>
<protein>
    <submittedName>
        <fullName evidence="6">Integrase family protein</fullName>
    </submittedName>
</protein>
<dbReference type="GO" id="GO:0006310">
    <property type="term" value="P:DNA recombination"/>
    <property type="evidence" value="ECO:0007669"/>
    <property type="project" value="UniProtKB-KW"/>
</dbReference>
<keyword evidence="4" id="KW-0233">DNA recombination</keyword>
<evidence type="ECO:0000256" key="2">
    <source>
        <dbReference type="ARBA" id="ARBA00022908"/>
    </source>
</evidence>
<evidence type="ECO:0000256" key="3">
    <source>
        <dbReference type="ARBA" id="ARBA00023125"/>
    </source>
</evidence>
<name>D9SK78_GALCS</name>
<dbReference type="STRING" id="395494.Galf_2491"/>
<comment type="similarity">
    <text evidence="1">Belongs to the 'phage' integrase family.</text>
</comment>
<dbReference type="AlphaFoldDB" id="D9SK78"/>
<dbReference type="SUPFAM" id="SSF56349">
    <property type="entry name" value="DNA breaking-rejoining enzymes"/>
    <property type="match status" value="1"/>
</dbReference>
<keyword evidence="7" id="KW-1185">Reference proteome</keyword>
<dbReference type="Proteomes" id="UP000001235">
    <property type="component" value="Chromosome"/>
</dbReference>
<dbReference type="PROSITE" id="PS51898">
    <property type="entry name" value="TYR_RECOMBINASE"/>
    <property type="match status" value="1"/>
</dbReference>
<dbReference type="KEGG" id="gca:Galf_2491"/>
<dbReference type="EMBL" id="CP002159">
    <property type="protein sequence ID" value="ADL56490.1"/>
    <property type="molecule type" value="Genomic_DNA"/>
</dbReference>